<dbReference type="PROSITE" id="PS51892">
    <property type="entry name" value="SUBTILASE"/>
    <property type="match status" value="1"/>
</dbReference>
<keyword evidence="3 4" id="KW-0720">Serine protease</keyword>
<dbReference type="Gene3D" id="3.40.50.200">
    <property type="entry name" value="Peptidase S8/S53 domain"/>
    <property type="match status" value="1"/>
</dbReference>
<dbReference type="GO" id="GO:0016020">
    <property type="term" value="C:membrane"/>
    <property type="evidence" value="ECO:0007669"/>
    <property type="project" value="TreeGrafter"/>
</dbReference>
<dbReference type="InterPro" id="IPR022398">
    <property type="entry name" value="Peptidase_S8_His-AS"/>
</dbReference>
<dbReference type="InterPro" id="IPR023828">
    <property type="entry name" value="Peptidase_S8_Ser-AS"/>
</dbReference>
<dbReference type="PROSITE" id="PS00138">
    <property type="entry name" value="SUBTILASE_SER"/>
    <property type="match status" value="1"/>
</dbReference>
<dbReference type="GO" id="GO:0016485">
    <property type="term" value="P:protein processing"/>
    <property type="evidence" value="ECO:0007669"/>
    <property type="project" value="TreeGrafter"/>
</dbReference>
<evidence type="ECO:0000256" key="3">
    <source>
        <dbReference type="ARBA" id="ARBA00022825"/>
    </source>
</evidence>
<feature type="active site" description="Charge relay system" evidence="4">
    <location>
        <position position="202"/>
    </location>
</feature>
<dbReference type="SUPFAM" id="SSF52743">
    <property type="entry name" value="Subtilisin-like"/>
    <property type="match status" value="1"/>
</dbReference>
<protein>
    <submittedName>
        <fullName evidence="7">S8 family serine peptidase</fullName>
    </submittedName>
</protein>
<dbReference type="Proteomes" id="UP000725002">
    <property type="component" value="Unassembled WGS sequence"/>
</dbReference>
<evidence type="ECO:0000256" key="2">
    <source>
        <dbReference type="ARBA" id="ARBA00022801"/>
    </source>
</evidence>
<feature type="active site" description="Charge relay system" evidence="4">
    <location>
        <position position="233"/>
    </location>
</feature>
<dbReference type="Pfam" id="PF00082">
    <property type="entry name" value="Peptidase_S8"/>
    <property type="match status" value="1"/>
</dbReference>
<evidence type="ECO:0000259" key="5">
    <source>
        <dbReference type="Pfam" id="PF00082"/>
    </source>
</evidence>
<dbReference type="InterPro" id="IPR013783">
    <property type="entry name" value="Ig-like_fold"/>
</dbReference>
<evidence type="ECO:0000256" key="1">
    <source>
        <dbReference type="ARBA" id="ARBA00022670"/>
    </source>
</evidence>
<evidence type="ECO:0000313" key="7">
    <source>
        <dbReference type="EMBL" id="MBO8483467.1"/>
    </source>
</evidence>
<dbReference type="PANTHER" id="PTHR42884">
    <property type="entry name" value="PROPROTEIN CONVERTASE SUBTILISIN/KEXIN-RELATED"/>
    <property type="match status" value="1"/>
</dbReference>
<dbReference type="InterPro" id="IPR026444">
    <property type="entry name" value="Secre_tail"/>
</dbReference>
<name>A0A940DRN3_9BACT</name>
<dbReference type="InterPro" id="IPR036852">
    <property type="entry name" value="Peptidase_S8/S53_dom_sf"/>
</dbReference>
<evidence type="ECO:0000259" key="6">
    <source>
        <dbReference type="Pfam" id="PF18962"/>
    </source>
</evidence>
<feature type="domain" description="Secretion system C-terminal sorting" evidence="6">
    <location>
        <begin position="803"/>
        <end position="874"/>
    </location>
</feature>
<dbReference type="Gene3D" id="2.60.40.10">
    <property type="entry name" value="Immunoglobulins"/>
    <property type="match status" value="2"/>
</dbReference>
<accession>A0A940DRN3</accession>
<evidence type="ECO:0000256" key="4">
    <source>
        <dbReference type="PROSITE-ProRule" id="PRU01240"/>
    </source>
</evidence>
<evidence type="ECO:0000313" key="8">
    <source>
        <dbReference type="Proteomes" id="UP000725002"/>
    </source>
</evidence>
<dbReference type="PRINTS" id="PR00723">
    <property type="entry name" value="SUBTILISIN"/>
</dbReference>
<dbReference type="Pfam" id="PF18962">
    <property type="entry name" value="Por_Secre_tail"/>
    <property type="match status" value="1"/>
</dbReference>
<keyword evidence="2 4" id="KW-0378">Hydrolase</keyword>
<gene>
    <name evidence="7" type="ORF">IAB75_05075</name>
</gene>
<keyword evidence="1 4" id="KW-0645">Protease</keyword>
<comment type="similarity">
    <text evidence="4">Belongs to the peptidase S8 family.</text>
</comment>
<dbReference type="EMBL" id="JADILV010000035">
    <property type="protein sequence ID" value="MBO8483467.1"/>
    <property type="molecule type" value="Genomic_DNA"/>
</dbReference>
<reference evidence="7" key="2">
    <citation type="journal article" date="2021" name="PeerJ">
        <title>Extensive microbial diversity within the chicken gut microbiome revealed by metagenomics and culture.</title>
        <authorList>
            <person name="Gilroy R."/>
            <person name="Ravi A."/>
            <person name="Getino M."/>
            <person name="Pursley I."/>
            <person name="Horton D.L."/>
            <person name="Alikhan N.F."/>
            <person name="Baker D."/>
            <person name="Gharbi K."/>
            <person name="Hall N."/>
            <person name="Watson M."/>
            <person name="Adriaenssens E.M."/>
            <person name="Foster-Nyarko E."/>
            <person name="Jarju S."/>
            <person name="Secka A."/>
            <person name="Antonio M."/>
            <person name="Oren A."/>
            <person name="Chaudhuri R.R."/>
            <person name="La Ragione R."/>
            <person name="Hildebrand F."/>
            <person name="Pallen M.J."/>
        </authorList>
    </citation>
    <scope>NUCLEOTIDE SEQUENCE</scope>
    <source>
        <strain evidence="7">G3-8215</strain>
    </source>
</reference>
<dbReference type="GO" id="GO:0004252">
    <property type="term" value="F:serine-type endopeptidase activity"/>
    <property type="evidence" value="ECO:0007669"/>
    <property type="project" value="UniProtKB-UniRule"/>
</dbReference>
<feature type="active site" description="Charge relay system" evidence="4">
    <location>
        <position position="429"/>
    </location>
</feature>
<dbReference type="PROSITE" id="PS00137">
    <property type="entry name" value="SUBTILASE_HIS"/>
    <property type="match status" value="1"/>
</dbReference>
<proteinExistence type="inferred from homology"/>
<dbReference type="AlphaFoldDB" id="A0A940DRN3"/>
<dbReference type="InterPro" id="IPR015500">
    <property type="entry name" value="Peptidase_S8_subtilisin-rel"/>
</dbReference>
<dbReference type="PROSITE" id="PS51257">
    <property type="entry name" value="PROKAR_LIPOPROTEIN"/>
    <property type="match status" value="1"/>
</dbReference>
<feature type="domain" description="Peptidase S8/S53" evidence="5">
    <location>
        <begin position="195"/>
        <end position="464"/>
    </location>
</feature>
<dbReference type="PANTHER" id="PTHR42884:SF14">
    <property type="entry name" value="NEUROENDOCRINE CONVERTASE 1"/>
    <property type="match status" value="1"/>
</dbReference>
<dbReference type="InterPro" id="IPR000209">
    <property type="entry name" value="Peptidase_S8/S53_dom"/>
</dbReference>
<sequence>MKRSSLSIISIITAILVSSCSREGLPEQQSKEEAPVQGKEEIFEQGVIEVKFDDTLTEKIEADLKAGGAVTKATSSGLFDLYSSMGIISMERIFPYAGKFEPRTREAGLHRWYRVVYEPSAATVTKAADSFAGLPGVEYAEPVRKKKLAAAIFNDPDFHNQWHYYNDGSLSSRHSAGADINVVPVWENYTTGNPDVIVSVVDGGIDRNHEDIKANYYTGQSFVKGYGVEAHGHGTHVAGTIAAVNNNGIGVCGIAGGNGKDKGIRLMSCQIFVANPDDPSKDIGGSTSEAIKWGADNGAVISQNSWGYSYETEADAKKAHEQGLSGPDKDAIDYFIKNAGLDENGNQVGPMAGGVVIFAAGNDNLPYGLPASYEPVIAVGSMTSQFTRAPYSNYGNWVDIAAPGGDTSYGQGGVLSTVPGGYDWYQGTSMACPHVSGVAALLVSYFGGPGFTNGQLKEKLLGGARDEFSSMRIGPVMDAYGAFVYGGTIAPEPVTSFNTEAISNNIDMSWTVTRDEDDRKAFGYILVATKNRSSLENINFRRLPSDVVSQTVLVGDLNVGDEISGRITGLDFENTYYVGIAAYDYNQNYSELSAIQTVVTLENNPPEITVEYDGYVPGNVLQIKSFETVRIPVNVVDRDGHDVSISLTPGSDAVKGAAEPSSGKYVLTITGNADDPGNYTAVLTATDNYGASASLEIEYEILPNRAPVTVKEMENMILTYVGEKTSLDMAEYIQDPDGEQLKFDITISDRNVLHINPSGNTLHVTALNYGNCDVTITASDARGESCSLTFSVLIKDPSASLELFPNPVTDYLNVRTGEEMDTRIVVVSSTGQTLYDRTAPVSAFSPAKIDMRSYAPGRYSVKVTYGGNEYIRSIVKL</sequence>
<organism evidence="7 8">
    <name type="scientific">Candidatus Cryptobacteroides avicola</name>
    <dbReference type="NCBI Taxonomy" id="2840757"/>
    <lineage>
        <taxon>Bacteria</taxon>
        <taxon>Pseudomonadati</taxon>
        <taxon>Bacteroidota</taxon>
        <taxon>Bacteroidia</taxon>
        <taxon>Bacteroidales</taxon>
        <taxon>Candidatus Cryptobacteroides</taxon>
    </lineage>
</organism>
<comment type="caution">
    <text evidence="7">The sequence shown here is derived from an EMBL/GenBank/DDBJ whole genome shotgun (WGS) entry which is preliminary data.</text>
</comment>
<reference evidence="7" key="1">
    <citation type="submission" date="2020-10" db="EMBL/GenBank/DDBJ databases">
        <authorList>
            <person name="Gilroy R."/>
        </authorList>
    </citation>
    <scope>NUCLEOTIDE SEQUENCE</scope>
    <source>
        <strain evidence="7">G3-8215</strain>
    </source>
</reference>